<keyword evidence="2" id="KW-0479">Metal-binding</keyword>
<dbReference type="Gene3D" id="3.40.50.300">
    <property type="entry name" value="P-loop containing nucleotide triphosphate hydrolases"/>
    <property type="match status" value="2"/>
</dbReference>
<evidence type="ECO:0000256" key="10">
    <source>
        <dbReference type="ARBA" id="ARBA00023125"/>
    </source>
</evidence>
<protein>
    <submittedName>
        <fullName evidence="15">ATP-dependent DNA helicase</fullName>
    </submittedName>
</protein>
<gene>
    <name evidence="15" type="ORF">I6H70_03475</name>
</gene>
<evidence type="ECO:0000256" key="7">
    <source>
        <dbReference type="ARBA" id="ARBA00022840"/>
    </source>
</evidence>
<organism evidence="15 16">
    <name type="scientific">Stutzerimonas balearica</name>
    <dbReference type="NCBI Taxonomy" id="74829"/>
    <lineage>
        <taxon>Bacteria</taxon>
        <taxon>Pseudomonadati</taxon>
        <taxon>Pseudomonadota</taxon>
        <taxon>Gammaproteobacteria</taxon>
        <taxon>Pseudomonadales</taxon>
        <taxon>Pseudomonadaceae</taxon>
        <taxon>Stutzerimonas</taxon>
    </lineage>
</organism>
<dbReference type="GO" id="GO:0051539">
    <property type="term" value="F:4 iron, 4 sulfur cluster binding"/>
    <property type="evidence" value="ECO:0007669"/>
    <property type="project" value="UniProtKB-KW"/>
</dbReference>
<keyword evidence="10" id="KW-0238">DNA-binding</keyword>
<dbReference type="GO" id="GO:0005524">
    <property type="term" value="F:ATP binding"/>
    <property type="evidence" value="ECO:0007669"/>
    <property type="project" value="UniProtKB-KW"/>
</dbReference>
<keyword evidence="4" id="KW-0227">DNA damage</keyword>
<evidence type="ECO:0000256" key="9">
    <source>
        <dbReference type="ARBA" id="ARBA00023014"/>
    </source>
</evidence>
<dbReference type="GO" id="GO:0003677">
    <property type="term" value="F:DNA binding"/>
    <property type="evidence" value="ECO:0007669"/>
    <property type="project" value="UniProtKB-KW"/>
</dbReference>
<keyword evidence="6 15" id="KW-0347">Helicase</keyword>
<keyword evidence="3" id="KW-0547">Nucleotide-binding</keyword>
<sequence>MAYRVAVRALCEFSAKEGDLDLRFTPSPTAQEGIAGHQRVTSRRAAGYEREVALQGSYRSLTVRGRADGYDPERNRLEEIKTYRGDLARQPANHRQLHWAQARVYGWLLCQARQLPGVELALVYFDILTQKETTLSEYHDADALREFFETQCERFLAWAEQELEHRQTRDRLLAALGFPYPSFRQGQRQLAEAVYKSACTATPLLAQAPTGIGKTLGTLFPLLKAMPGQALDKLYFLAAKTSGRALALEALARLESAQVPTLRVLELIAREKSCEHPDKACHGESCPLASGFYDRLPAARLAAVRRGSLCQATLREIALAHQVCPYYLSQEMARWADVIVGDYNYYFDLSALLHGLMQANEWRVGVLVDEAHNLLERARGMYSAELDQRMFSGLAGQAPAPLAKALRRVGRCWNEVHREQLHDYAVLPALPAKLLAALQQLVGEATELLGEQPDALGIELREACFSAMRFCRIAELFGDHSLIDCTVLVKGQRRTSRLCLRNVVPAPFLEPRIAHACSTVLFSATLTPRHFYQDTLGIPAVHAWLDVEPPFRGEQLTVHLARDVSTRFADRQASLDPIVERMARQYRERPGNYLAFFSSFDYLQQVADLFCQRHADIPCWLQTRHMDEADRSAFLERFTKDGRGIGFAVLGGAFAEGIDLPGTRLIGAFIATLGLPQVNPVNEQIRARMQKRFGAGYDYAYFFPGMQKVIQAAGRVIRTPEDSGVIHLIDDRFAQARSLRLLPSWWLID</sequence>
<dbReference type="GO" id="GO:0016818">
    <property type="term" value="F:hydrolase activity, acting on acid anhydrides, in phosphorus-containing anhydrides"/>
    <property type="evidence" value="ECO:0007669"/>
    <property type="project" value="InterPro"/>
</dbReference>
<dbReference type="InterPro" id="IPR010614">
    <property type="entry name" value="RAD3-like_helicase_DEAD"/>
</dbReference>
<dbReference type="PANTHER" id="PTHR11472:SF34">
    <property type="entry name" value="REGULATOR OF TELOMERE ELONGATION HELICASE 1"/>
    <property type="match status" value="1"/>
</dbReference>
<dbReference type="InterPro" id="IPR014013">
    <property type="entry name" value="Helic_SF1/SF2_ATP-bd_DinG/Rad3"/>
</dbReference>
<evidence type="ECO:0000256" key="3">
    <source>
        <dbReference type="ARBA" id="ARBA00022741"/>
    </source>
</evidence>
<evidence type="ECO:0000259" key="14">
    <source>
        <dbReference type="PROSITE" id="PS51193"/>
    </source>
</evidence>
<evidence type="ECO:0000256" key="6">
    <source>
        <dbReference type="ARBA" id="ARBA00022806"/>
    </source>
</evidence>
<keyword evidence="7" id="KW-0067">ATP-binding</keyword>
<evidence type="ECO:0000256" key="11">
    <source>
        <dbReference type="ARBA" id="ARBA00023204"/>
    </source>
</evidence>
<accession>A0A9X7YSY1</accession>
<dbReference type="Gene3D" id="1.10.275.30">
    <property type="match status" value="1"/>
</dbReference>
<dbReference type="AlphaFoldDB" id="A0A9X7YSY1"/>
<keyword evidence="9" id="KW-0411">Iron-sulfur</keyword>
<dbReference type="RefSeq" id="WP_200292510.1">
    <property type="nucleotide sequence ID" value="NZ_CP067013.1"/>
</dbReference>
<dbReference type="PANTHER" id="PTHR11472">
    <property type="entry name" value="DNA REPAIR DEAD HELICASE RAD3/XP-D SUBFAMILY MEMBER"/>
    <property type="match status" value="1"/>
</dbReference>
<proteinExistence type="inferred from homology"/>
<evidence type="ECO:0000313" key="15">
    <source>
        <dbReference type="EMBL" id="QQN51532.1"/>
    </source>
</evidence>
<dbReference type="SUPFAM" id="SSF52540">
    <property type="entry name" value="P-loop containing nucleoside triphosphate hydrolases"/>
    <property type="match status" value="1"/>
</dbReference>
<keyword evidence="8" id="KW-0408">Iron</keyword>
<feature type="domain" description="Helicase ATP-binding" evidence="14">
    <location>
        <begin position="173"/>
        <end position="424"/>
    </location>
</feature>
<keyword evidence="5" id="KW-0378">Hydrolase</keyword>
<evidence type="ECO:0000256" key="5">
    <source>
        <dbReference type="ARBA" id="ARBA00022801"/>
    </source>
</evidence>
<keyword evidence="1" id="KW-0004">4Fe-4S</keyword>
<dbReference type="GO" id="GO:0006281">
    <property type="term" value="P:DNA repair"/>
    <property type="evidence" value="ECO:0007669"/>
    <property type="project" value="UniProtKB-KW"/>
</dbReference>
<dbReference type="GO" id="GO:0003678">
    <property type="term" value="F:DNA helicase activity"/>
    <property type="evidence" value="ECO:0007669"/>
    <property type="project" value="InterPro"/>
</dbReference>
<comment type="similarity">
    <text evidence="13">Belongs to the helicase family. DinG subfamily.</text>
</comment>
<evidence type="ECO:0000256" key="2">
    <source>
        <dbReference type="ARBA" id="ARBA00022723"/>
    </source>
</evidence>
<dbReference type="Pfam" id="PF13307">
    <property type="entry name" value="Helicase_C_2"/>
    <property type="match status" value="1"/>
</dbReference>
<dbReference type="SMART" id="SM00491">
    <property type="entry name" value="HELICc2"/>
    <property type="match status" value="1"/>
</dbReference>
<dbReference type="Pfam" id="PF06733">
    <property type="entry name" value="DEAD_2"/>
    <property type="match status" value="1"/>
</dbReference>
<evidence type="ECO:0000256" key="13">
    <source>
        <dbReference type="ARBA" id="ARBA00038058"/>
    </source>
</evidence>
<dbReference type="InterPro" id="IPR006555">
    <property type="entry name" value="ATP-dep_Helicase_C"/>
</dbReference>
<dbReference type="InterPro" id="IPR045028">
    <property type="entry name" value="DinG/Rad3-like"/>
</dbReference>
<evidence type="ECO:0000256" key="8">
    <source>
        <dbReference type="ARBA" id="ARBA00023004"/>
    </source>
</evidence>
<dbReference type="Proteomes" id="UP000595933">
    <property type="component" value="Chromosome"/>
</dbReference>
<dbReference type="GO" id="GO:0046872">
    <property type="term" value="F:metal ion binding"/>
    <property type="evidence" value="ECO:0007669"/>
    <property type="project" value="UniProtKB-KW"/>
</dbReference>
<evidence type="ECO:0000256" key="1">
    <source>
        <dbReference type="ARBA" id="ARBA00022485"/>
    </source>
</evidence>
<reference evidence="15 16" key="1">
    <citation type="submission" date="2020-12" db="EMBL/GenBank/DDBJ databases">
        <title>FDA dAtabase for Regulatory Grade micrObial Sequences (FDA-ARGOS): Supporting development and validation of Infectious Disease Dx tests.</title>
        <authorList>
            <person name="Sproer C."/>
            <person name="Gronow S."/>
            <person name="Severitt S."/>
            <person name="Schroder I."/>
            <person name="Tallon L."/>
            <person name="Sadzewicz L."/>
            <person name="Zhao X."/>
            <person name="Boylan J."/>
            <person name="Ott S."/>
            <person name="Bowen H."/>
            <person name="Vavikolanu K."/>
            <person name="Mehta A."/>
            <person name="Aluvathingal J."/>
            <person name="Nadendla S."/>
            <person name="Lowell S."/>
            <person name="Myers T."/>
            <person name="Yan Y."/>
            <person name="Sichtig H."/>
        </authorList>
    </citation>
    <scope>NUCLEOTIDE SEQUENCE [LARGE SCALE GENOMIC DNA]</scope>
    <source>
        <strain evidence="15 16">FDAARGOS_1013</strain>
    </source>
</reference>
<dbReference type="EMBL" id="CP067013">
    <property type="protein sequence ID" value="QQN51532.1"/>
    <property type="molecule type" value="Genomic_DNA"/>
</dbReference>
<dbReference type="InterPro" id="IPR027417">
    <property type="entry name" value="P-loop_NTPase"/>
</dbReference>
<evidence type="ECO:0000313" key="16">
    <source>
        <dbReference type="Proteomes" id="UP000595933"/>
    </source>
</evidence>
<keyword evidence="11" id="KW-0234">DNA repair</keyword>
<dbReference type="PROSITE" id="PS51193">
    <property type="entry name" value="HELICASE_ATP_BIND_2"/>
    <property type="match status" value="1"/>
</dbReference>
<evidence type="ECO:0000256" key="12">
    <source>
        <dbReference type="ARBA" id="ARBA00023235"/>
    </source>
</evidence>
<evidence type="ECO:0000256" key="4">
    <source>
        <dbReference type="ARBA" id="ARBA00022763"/>
    </source>
</evidence>
<keyword evidence="12" id="KW-0413">Isomerase</keyword>
<dbReference type="SMART" id="SM00488">
    <property type="entry name" value="DEXDc2"/>
    <property type="match status" value="1"/>
</dbReference>
<dbReference type="InterPro" id="IPR006554">
    <property type="entry name" value="Helicase-like_DEXD_c2"/>
</dbReference>
<name>A0A9X7YSY1_9GAMM</name>